<dbReference type="PANTHER" id="PTHR34820">
    <property type="entry name" value="INNER MEMBRANE PROTEIN YEBZ"/>
    <property type="match status" value="1"/>
</dbReference>
<comment type="subcellular location">
    <subcellularLocation>
        <location evidence="6">Cell inner membrane</location>
        <topology evidence="6">Multi-pass membrane protein</topology>
    </subcellularLocation>
    <subcellularLocation>
        <location evidence="1">Cell membrane</location>
        <topology evidence="1">Multi-pass membrane protein</topology>
    </subcellularLocation>
</comment>
<name>A0A3G7TPB1_9PSED</name>
<evidence type="ECO:0000256" key="2">
    <source>
        <dbReference type="ARBA" id="ARBA00022475"/>
    </source>
</evidence>
<feature type="transmembrane region" description="Helical" evidence="6">
    <location>
        <begin position="116"/>
        <end position="134"/>
    </location>
</feature>
<dbReference type="Pfam" id="PF05425">
    <property type="entry name" value="CopD"/>
    <property type="match status" value="1"/>
</dbReference>
<feature type="transmembrane region" description="Helical" evidence="6">
    <location>
        <begin position="279"/>
        <end position="299"/>
    </location>
</feature>
<keyword evidence="2 6" id="KW-1003">Cell membrane</keyword>
<keyword evidence="3 6" id="KW-0812">Transmembrane</keyword>
<dbReference type="RefSeq" id="WP_124320746.1">
    <property type="nucleotide sequence ID" value="NZ_CP027753.1"/>
</dbReference>
<evidence type="ECO:0000313" key="9">
    <source>
        <dbReference type="Proteomes" id="UP000268048"/>
    </source>
</evidence>
<evidence type="ECO:0000256" key="5">
    <source>
        <dbReference type="ARBA" id="ARBA00023136"/>
    </source>
</evidence>
<keyword evidence="5 6" id="KW-0472">Membrane</keyword>
<feature type="transmembrane region" description="Helical" evidence="6">
    <location>
        <begin position="93"/>
        <end position="109"/>
    </location>
</feature>
<gene>
    <name evidence="8" type="ORF">C4K04_3208</name>
</gene>
<feature type="transmembrane region" description="Helical" evidence="6">
    <location>
        <begin position="229"/>
        <end position="250"/>
    </location>
</feature>
<feature type="transmembrane region" description="Helical" evidence="6">
    <location>
        <begin position="43"/>
        <end position="64"/>
    </location>
</feature>
<dbReference type="GO" id="GO:0046688">
    <property type="term" value="P:response to copper ion"/>
    <property type="evidence" value="ECO:0007669"/>
    <property type="project" value="UniProtKB-UniRule"/>
</dbReference>
<dbReference type="PANTHER" id="PTHR34820:SF4">
    <property type="entry name" value="INNER MEMBRANE PROTEIN YEBZ"/>
    <property type="match status" value="1"/>
</dbReference>
<evidence type="ECO:0000313" key="8">
    <source>
        <dbReference type="EMBL" id="AZE48880.1"/>
    </source>
</evidence>
<dbReference type="InterPro" id="IPR032694">
    <property type="entry name" value="CopC/D"/>
</dbReference>
<dbReference type="NCBIfam" id="NF033808">
    <property type="entry name" value="copper_CopD"/>
    <property type="match status" value="1"/>
</dbReference>
<proteinExistence type="inferred from homology"/>
<reference evidence="8 9" key="1">
    <citation type="submission" date="2018-03" db="EMBL/GenBank/DDBJ databases">
        <title>Diversity of phytobeneficial traits revealed by whole-genome analysis of worldwide-isolated phenazine-producing Pseudomonas spp.</title>
        <authorList>
            <person name="Biessy A."/>
            <person name="Novinscak A."/>
            <person name="Blom J."/>
            <person name="Leger G."/>
            <person name="Thomashow L.S."/>
            <person name="Cazorla F.M."/>
            <person name="Josic D."/>
            <person name="Filion M."/>
        </authorList>
    </citation>
    <scope>NUCLEOTIDE SEQUENCE [LARGE SCALE GENOMIC DNA]</scope>
    <source>
        <strain evidence="8 9">B25</strain>
    </source>
</reference>
<comment type="function">
    <text evidence="6">Involved in copper resistance.</text>
</comment>
<evidence type="ECO:0000256" key="1">
    <source>
        <dbReference type="ARBA" id="ARBA00004651"/>
    </source>
</evidence>
<evidence type="ECO:0000256" key="4">
    <source>
        <dbReference type="ARBA" id="ARBA00022989"/>
    </source>
</evidence>
<dbReference type="Proteomes" id="UP000268048">
    <property type="component" value="Chromosome"/>
</dbReference>
<accession>A0A3G7TPB1</accession>
<feature type="transmembrane region" description="Helical" evidence="6">
    <location>
        <begin position="12"/>
        <end position="31"/>
    </location>
</feature>
<sequence>MGELINVALRFALYLDLTLLFGLALFSLYGLRGAQSRRRFRRSLATTLVLGALLSGAALLRLVLSMSGATSLAELDPALLSALMLETAVGQSWLLRLAALLLAGVLLLFSGGWPRFTLYGLILCTAAALASLAWGGHGAMSEGGRRYLHLGSDILHLLGAGAWLGALAAFALLLRRGACEGERQAGHLLDALKGFASLGTLIVVSLSLSGVLNYLLIVGPDLATLSASTYGLLLSLKVAVFASMLVFAALNRFHLVPQLEQALHQASPQAALPALRRSMFLELAAALLIVGLVATLGILSPAPE</sequence>
<dbReference type="InterPro" id="IPR008457">
    <property type="entry name" value="Cu-R_CopD_dom"/>
</dbReference>
<keyword evidence="6" id="KW-0186">Copper</keyword>
<feature type="transmembrane region" description="Helical" evidence="6">
    <location>
        <begin position="195"/>
        <end position="217"/>
    </location>
</feature>
<dbReference type="EMBL" id="CP027753">
    <property type="protein sequence ID" value="AZE48880.1"/>
    <property type="molecule type" value="Genomic_DNA"/>
</dbReference>
<dbReference type="GO" id="GO:0006825">
    <property type="term" value="P:copper ion transport"/>
    <property type="evidence" value="ECO:0007669"/>
    <property type="project" value="InterPro"/>
</dbReference>
<evidence type="ECO:0000256" key="3">
    <source>
        <dbReference type="ARBA" id="ARBA00022692"/>
    </source>
</evidence>
<dbReference type="InterPro" id="IPR047689">
    <property type="entry name" value="CopD"/>
</dbReference>
<comment type="similarity">
    <text evidence="6">Belongs to the CopD family.</text>
</comment>
<keyword evidence="4 6" id="KW-1133">Transmembrane helix</keyword>
<dbReference type="GO" id="GO:0005886">
    <property type="term" value="C:plasma membrane"/>
    <property type="evidence" value="ECO:0007669"/>
    <property type="project" value="UniProtKB-SubCell"/>
</dbReference>
<protein>
    <recommendedName>
        <fullName evidence="6">Copper resistance protein D</fullName>
    </recommendedName>
</protein>
<evidence type="ECO:0000256" key="6">
    <source>
        <dbReference type="RuleBase" id="RU369037"/>
    </source>
</evidence>
<feature type="transmembrane region" description="Helical" evidence="6">
    <location>
        <begin position="154"/>
        <end position="174"/>
    </location>
</feature>
<dbReference type="AlphaFoldDB" id="A0A3G7TPB1"/>
<evidence type="ECO:0000259" key="7">
    <source>
        <dbReference type="Pfam" id="PF05425"/>
    </source>
</evidence>
<feature type="domain" description="Copper resistance protein D" evidence="7">
    <location>
        <begin position="191"/>
        <end position="296"/>
    </location>
</feature>
<keyword evidence="6" id="KW-0997">Cell inner membrane</keyword>
<organism evidence="8 9">
    <name type="scientific">Pseudomonas chlororaphis</name>
    <dbReference type="NCBI Taxonomy" id="587753"/>
    <lineage>
        <taxon>Bacteria</taxon>
        <taxon>Pseudomonadati</taxon>
        <taxon>Pseudomonadota</taxon>
        <taxon>Gammaproteobacteria</taxon>
        <taxon>Pseudomonadales</taxon>
        <taxon>Pseudomonadaceae</taxon>
        <taxon>Pseudomonas</taxon>
    </lineage>
</organism>